<evidence type="ECO:0008006" key="4">
    <source>
        <dbReference type="Google" id="ProtNLM"/>
    </source>
</evidence>
<dbReference type="Proteomes" id="UP000291562">
    <property type="component" value="Chromosome"/>
</dbReference>
<feature type="transmembrane region" description="Helical" evidence="1">
    <location>
        <begin position="229"/>
        <end position="246"/>
    </location>
</feature>
<feature type="transmembrane region" description="Helical" evidence="1">
    <location>
        <begin position="408"/>
        <end position="426"/>
    </location>
</feature>
<keyword evidence="1" id="KW-1133">Transmembrane helix</keyword>
<feature type="transmembrane region" description="Helical" evidence="1">
    <location>
        <begin position="200"/>
        <end position="217"/>
    </location>
</feature>
<evidence type="ECO:0000256" key="1">
    <source>
        <dbReference type="SAM" id="Phobius"/>
    </source>
</evidence>
<gene>
    <name evidence="2" type="ORF">ELE36_13970</name>
</gene>
<dbReference type="OrthoDB" id="5761505at2"/>
<dbReference type="AlphaFoldDB" id="A0A411HLJ0"/>
<feature type="transmembrane region" description="Helical" evidence="1">
    <location>
        <begin position="6"/>
        <end position="23"/>
    </location>
</feature>
<protein>
    <recommendedName>
        <fullName evidence="4">Glycosyltransferase RgtA/B/C/D-like domain-containing protein</fullName>
    </recommendedName>
</protein>
<evidence type="ECO:0000313" key="2">
    <source>
        <dbReference type="EMBL" id="QBB71371.1"/>
    </source>
</evidence>
<feature type="transmembrane region" description="Helical" evidence="1">
    <location>
        <begin position="35"/>
        <end position="56"/>
    </location>
</feature>
<sequence>MLEILIAWLLPLLAGMGLWQIALGRVRSSAQWAGVVGYGYLVGMLLAGTLTAALSSDDTQHALRHAGPALALIAAIGWAWSWKFGITRATLPCYAPLRSWHRALFFFLIVLLLIRAFVLLDEVWLRPTFPWDAWAAWAVKPKSWYLLGSGEKYVSASVWLAQTDSALRTTVTWHYPTLLGWMQVWFASAAGEWNEPMVNLPWVGIWIALLLATYAQLRELSLAPLRAMIAIYALGSLPLLNAHVALAGYADLWLAALFGMAVLVWLIWLQQRRPAQLIAALVLGLCLPALKLEGTVWMVCFFSMAFLGVLPLRARWWLIVATLLISIFGLAIGGFELPLPGLGLVRIAWGEIDIPAMGTLLLQWHSVGREMFATLYSLPNWHLLWFLAPLIIVLRWREFPRHENIQLLGSLLLLCGLFLFVLFFFTEASRWAEDFTSANRLIMHITPVVITLLALLLRDVGRGNVSETTTT</sequence>
<feature type="transmembrane region" description="Helical" evidence="1">
    <location>
        <begin position="103"/>
        <end position="120"/>
    </location>
</feature>
<feature type="transmembrane region" description="Helical" evidence="1">
    <location>
        <begin position="252"/>
        <end position="269"/>
    </location>
</feature>
<feature type="transmembrane region" description="Helical" evidence="1">
    <location>
        <begin position="281"/>
        <end position="310"/>
    </location>
</feature>
<dbReference type="EMBL" id="CP035704">
    <property type="protein sequence ID" value="QBB71371.1"/>
    <property type="molecule type" value="Genomic_DNA"/>
</dbReference>
<feature type="transmembrane region" description="Helical" evidence="1">
    <location>
        <begin position="438"/>
        <end position="457"/>
    </location>
</feature>
<feature type="transmembrane region" description="Helical" evidence="1">
    <location>
        <begin position="378"/>
        <end position="396"/>
    </location>
</feature>
<organism evidence="2 3">
    <name type="scientific">Pseudolysobacter antarcticus</name>
    <dbReference type="NCBI Taxonomy" id="2511995"/>
    <lineage>
        <taxon>Bacteria</taxon>
        <taxon>Pseudomonadati</taxon>
        <taxon>Pseudomonadota</taxon>
        <taxon>Gammaproteobacteria</taxon>
        <taxon>Lysobacterales</taxon>
        <taxon>Rhodanobacteraceae</taxon>
        <taxon>Pseudolysobacter</taxon>
    </lineage>
</organism>
<feature type="transmembrane region" description="Helical" evidence="1">
    <location>
        <begin position="316"/>
        <end position="335"/>
    </location>
</feature>
<accession>A0A411HLJ0</accession>
<keyword evidence="1" id="KW-0812">Transmembrane</keyword>
<evidence type="ECO:0000313" key="3">
    <source>
        <dbReference type="Proteomes" id="UP000291562"/>
    </source>
</evidence>
<keyword evidence="1" id="KW-0472">Membrane</keyword>
<feature type="transmembrane region" description="Helical" evidence="1">
    <location>
        <begin position="62"/>
        <end position="82"/>
    </location>
</feature>
<dbReference type="RefSeq" id="WP_129834308.1">
    <property type="nucleotide sequence ID" value="NZ_CP035704.1"/>
</dbReference>
<dbReference type="KEGG" id="xbc:ELE36_13970"/>
<proteinExistence type="predicted"/>
<name>A0A411HLJ0_9GAMM</name>
<keyword evidence="3" id="KW-1185">Reference proteome</keyword>
<reference evidence="2 3" key="1">
    <citation type="submission" date="2019-01" db="EMBL/GenBank/DDBJ databases">
        <title>Pseudolysobacter antarctica gen. nov., sp. nov., isolated from Fildes Peninsula, Antarctica.</title>
        <authorList>
            <person name="Wei Z."/>
            <person name="Peng F."/>
        </authorList>
    </citation>
    <scope>NUCLEOTIDE SEQUENCE [LARGE SCALE GENOMIC DNA]</scope>
    <source>
        <strain evidence="2 3">AQ6-296</strain>
    </source>
</reference>